<evidence type="ECO:0000256" key="1">
    <source>
        <dbReference type="SAM" id="MobiDB-lite"/>
    </source>
</evidence>
<dbReference type="Gene3D" id="2.40.10.120">
    <property type="match status" value="1"/>
</dbReference>
<dbReference type="Proteomes" id="UP000245390">
    <property type="component" value="Unassembled WGS sequence"/>
</dbReference>
<proteinExistence type="predicted"/>
<evidence type="ECO:0000313" key="5">
    <source>
        <dbReference type="Proteomes" id="UP000245390"/>
    </source>
</evidence>
<dbReference type="InterPro" id="IPR036366">
    <property type="entry name" value="PGBDSf"/>
</dbReference>
<dbReference type="RefSeq" id="WP_109758770.1">
    <property type="nucleotide sequence ID" value="NZ_CP034588.1"/>
</dbReference>
<feature type="region of interest" description="Disordered" evidence="1">
    <location>
        <begin position="115"/>
        <end position="138"/>
    </location>
</feature>
<name>A0A316GBI2_9RHOB</name>
<dbReference type="Pfam" id="PF13365">
    <property type="entry name" value="Trypsin_2"/>
    <property type="match status" value="1"/>
</dbReference>
<dbReference type="OrthoDB" id="6810892at2"/>
<gene>
    <name evidence="4" type="ORF">C8D95_103257</name>
</gene>
<evidence type="ECO:0000313" key="4">
    <source>
        <dbReference type="EMBL" id="PWK57020.1"/>
    </source>
</evidence>
<keyword evidence="5" id="KW-1185">Reference proteome</keyword>
<dbReference type="AlphaFoldDB" id="A0A316GBI2"/>
<dbReference type="EMBL" id="QGGV01000003">
    <property type="protein sequence ID" value="PWK57020.1"/>
    <property type="molecule type" value="Genomic_DNA"/>
</dbReference>
<sequence length="564" mass="59843">MNVWRVIAAICLSIFLAGTASAQQSWVQIEAQPTEREALSRANAYAAQLPDVNAFRLRSNWHAIALGPYSEAEARQRLLELRASRAVPSDAFVSDGRSFRDRIFGTGVAATAPAAPLTPPPVLEAGEETPAEARRSEAELTREDRALIQTAMQWEGVYSSVIDASFGPGTRRAMADWQQLNGYEPTGILTTLQRRELVDGYLGVLDALGLTPVIDERAGIQVDMPAGLVRFDRYESPFAHYAPATDDGVRVVLISQAGDANTLGALYDILQTLEIVPIEGERELTQSEFTIEGTNATTQSYTYARLTGGAVKGFTLAWPAGDEKRFRLALSRMRDSFTPLEGVLPDTEGTAIQNIDLLSGLEIRRPGTTASGFYIDGSGTVLTTSGAVAQCARVTLDGEVEAQVTARDDALGLALLTPRESLAPLSVARLSTNEPRLASDIAVAGYSYGGLLSAPVLSFGTLADVKGLDGDDRVQRLDVSNEPGDAGGPVFDGSGAVVGMLLAPRAGDRQLPGDVAFAADAPALSDFLAANGIAPDETAMGDLMAPEDLALLATDLTVLVSCWN</sequence>
<accession>A0A316GBI2</accession>
<protein>
    <submittedName>
        <fullName evidence="4">Putative peptidoglycan binding protein</fullName>
    </submittedName>
</protein>
<evidence type="ECO:0000259" key="3">
    <source>
        <dbReference type="Pfam" id="PF01471"/>
    </source>
</evidence>
<comment type="caution">
    <text evidence="4">The sequence shown here is derived from an EMBL/GenBank/DDBJ whole genome shotgun (WGS) entry which is preliminary data.</text>
</comment>
<feature type="domain" description="Peptidoglycan binding-like" evidence="3">
    <location>
        <begin position="142"/>
        <end position="192"/>
    </location>
</feature>
<dbReference type="InterPro" id="IPR002477">
    <property type="entry name" value="Peptidoglycan-bd-like"/>
</dbReference>
<feature type="signal peptide" evidence="2">
    <location>
        <begin position="1"/>
        <end position="22"/>
    </location>
</feature>
<feature type="chain" id="PRO_5016451022" evidence="2">
    <location>
        <begin position="23"/>
        <end position="564"/>
    </location>
</feature>
<dbReference type="InterPro" id="IPR036365">
    <property type="entry name" value="PGBD-like_sf"/>
</dbReference>
<dbReference type="Gene3D" id="1.10.101.10">
    <property type="entry name" value="PGBD-like superfamily/PGBD"/>
    <property type="match status" value="1"/>
</dbReference>
<dbReference type="KEGG" id="salo:EF888_09490"/>
<evidence type="ECO:0000256" key="2">
    <source>
        <dbReference type="SAM" id="SignalP"/>
    </source>
</evidence>
<dbReference type="SUPFAM" id="SSF47090">
    <property type="entry name" value="PGBD-like"/>
    <property type="match status" value="1"/>
</dbReference>
<reference evidence="4 5" key="1">
    <citation type="submission" date="2018-05" db="EMBL/GenBank/DDBJ databases">
        <title>Genomic Encyclopedia of Type Strains, Phase IV (KMG-IV): sequencing the most valuable type-strain genomes for metagenomic binning, comparative biology and taxonomic classification.</title>
        <authorList>
            <person name="Goeker M."/>
        </authorList>
    </citation>
    <scope>NUCLEOTIDE SEQUENCE [LARGE SCALE GENOMIC DNA]</scope>
    <source>
        <strain evidence="4 5">DSM 103371</strain>
    </source>
</reference>
<dbReference type="Pfam" id="PF01471">
    <property type="entry name" value="PG_binding_1"/>
    <property type="match status" value="1"/>
</dbReference>
<keyword evidence="2" id="KW-0732">Signal</keyword>
<organism evidence="4 5">
    <name type="scientific">Silicimonas algicola</name>
    <dbReference type="NCBI Taxonomy" id="1826607"/>
    <lineage>
        <taxon>Bacteria</taxon>
        <taxon>Pseudomonadati</taxon>
        <taxon>Pseudomonadota</taxon>
        <taxon>Alphaproteobacteria</taxon>
        <taxon>Rhodobacterales</taxon>
        <taxon>Paracoccaceae</taxon>
    </lineage>
</organism>
<dbReference type="SUPFAM" id="SSF50494">
    <property type="entry name" value="Trypsin-like serine proteases"/>
    <property type="match status" value="1"/>
</dbReference>
<dbReference type="InterPro" id="IPR009003">
    <property type="entry name" value="Peptidase_S1_PA"/>
</dbReference>